<protein>
    <submittedName>
        <fullName evidence="1">Uncharacterized protein</fullName>
    </submittedName>
</protein>
<sequence>MVDYLGTNTTGTDMEVVRKSRLRHRLKPKSSSRRRQWWGAYRMRGQCTRRSRQEKPKNNVGSTPIQYNPVECASPQRCGFSVKC</sequence>
<gene>
    <name evidence="1" type="ORF">PITC_055240</name>
</gene>
<accession>A0A0A2LBM2</accession>
<dbReference type="EMBL" id="JQGA01000196">
    <property type="protein sequence ID" value="KGO77339.1"/>
    <property type="molecule type" value="Genomic_DNA"/>
</dbReference>
<dbReference type="AlphaFoldDB" id="A0A0A2LBM2"/>
<keyword evidence="2" id="KW-1185">Reference proteome</keyword>
<dbReference type="HOGENOM" id="CLU_2606755_0_0_1"/>
<dbReference type="PhylomeDB" id="A0A0A2LBM2"/>
<comment type="caution">
    <text evidence="1">The sequence shown here is derived from an EMBL/GenBank/DDBJ whole genome shotgun (WGS) entry which is preliminary data.</text>
</comment>
<reference evidence="1 2" key="1">
    <citation type="journal article" date="2015" name="Mol. Plant Microbe Interact.">
        <title>Genome, transcriptome, and functional analyses of Penicillium expansum provide new insights into secondary metabolism and pathogenicity.</title>
        <authorList>
            <person name="Ballester A.R."/>
            <person name="Marcet-Houben M."/>
            <person name="Levin E."/>
            <person name="Sela N."/>
            <person name="Selma-Lazaro C."/>
            <person name="Carmona L."/>
            <person name="Wisniewski M."/>
            <person name="Droby S."/>
            <person name="Gonzalez-Candelas L."/>
            <person name="Gabaldon T."/>
        </authorList>
    </citation>
    <scope>NUCLEOTIDE SEQUENCE [LARGE SCALE GENOMIC DNA]</scope>
    <source>
        <strain evidence="1 2">PHI-1</strain>
    </source>
</reference>
<proteinExistence type="predicted"/>
<evidence type="ECO:0000313" key="1">
    <source>
        <dbReference type="EMBL" id="KGO77339.1"/>
    </source>
</evidence>
<organism evidence="1 2">
    <name type="scientific">Penicillium italicum</name>
    <name type="common">Blue mold</name>
    <dbReference type="NCBI Taxonomy" id="40296"/>
    <lineage>
        <taxon>Eukaryota</taxon>
        <taxon>Fungi</taxon>
        <taxon>Dikarya</taxon>
        <taxon>Ascomycota</taxon>
        <taxon>Pezizomycotina</taxon>
        <taxon>Eurotiomycetes</taxon>
        <taxon>Eurotiomycetidae</taxon>
        <taxon>Eurotiales</taxon>
        <taxon>Aspergillaceae</taxon>
        <taxon>Penicillium</taxon>
    </lineage>
</organism>
<name>A0A0A2LBM2_PENIT</name>
<evidence type="ECO:0000313" key="2">
    <source>
        <dbReference type="Proteomes" id="UP000030104"/>
    </source>
</evidence>
<dbReference type="OrthoDB" id="4347157at2759"/>
<dbReference type="Proteomes" id="UP000030104">
    <property type="component" value="Unassembled WGS sequence"/>
</dbReference>